<dbReference type="EMBL" id="JAQNDL010000001">
    <property type="protein sequence ID" value="MDC0716575.1"/>
    <property type="molecule type" value="Genomic_DNA"/>
</dbReference>
<comment type="caution">
    <text evidence="2">The sequence shown here is derived from an EMBL/GenBank/DDBJ whole genome shotgun (WGS) entry which is preliminary data.</text>
</comment>
<evidence type="ECO:0000256" key="1">
    <source>
        <dbReference type="SAM" id="MobiDB-lite"/>
    </source>
</evidence>
<dbReference type="Proteomes" id="UP001221686">
    <property type="component" value="Unassembled WGS sequence"/>
</dbReference>
<sequence>MSKVSLSQGKCPDNAGAEFMEYAAGQGGPDHRSRCKIDAKAHQGSERAAARRNHPVDNRTPVGCVA</sequence>
<name>A0ABT5DSF2_9BACT</name>
<proteinExistence type="predicted"/>
<feature type="region of interest" description="Disordered" evidence="1">
    <location>
        <begin position="22"/>
        <end position="66"/>
    </location>
</feature>
<accession>A0ABT5DSF2</accession>
<organism evidence="2 3">
    <name type="scientific">Nannocystis bainbridge</name>
    <dbReference type="NCBI Taxonomy" id="2995303"/>
    <lineage>
        <taxon>Bacteria</taxon>
        <taxon>Pseudomonadati</taxon>
        <taxon>Myxococcota</taxon>
        <taxon>Polyangia</taxon>
        <taxon>Nannocystales</taxon>
        <taxon>Nannocystaceae</taxon>
        <taxon>Nannocystis</taxon>
    </lineage>
</organism>
<feature type="compositionally biased region" description="Basic and acidic residues" evidence="1">
    <location>
        <begin position="29"/>
        <end position="57"/>
    </location>
</feature>
<evidence type="ECO:0000313" key="3">
    <source>
        <dbReference type="Proteomes" id="UP001221686"/>
    </source>
</evidence>
<evidence type="ECO:0000313" key="2">
    <source>
        <dbReference type="EMBL" id="MDC0716575.1"/>
    </source>
</evidence>
<keyword evidence="3" id="KW-1185">Reference proteome</keyword>
<gene>
    <name evidence="2" type="ORF">POL25_06715</name>
</gene>
<reference evidence="2 3" key="1">
    <citation type="submission" date="2022-11" db="EMBL/GenBank/DDBJ databases">
        <title>Minimal conservation of predation-associated metabolite biosynthetic gene clusters underscores biosynthetic potential of Myxococcota including descriptions for ten novel species: Archangium lansinium sp. nov., Myxococcus landrumus sp. nov., Nannocystis bai.</title>
        <authorList>
            <person name="Ahearne A."/>
            <person name="Stevens C."/>
            <person name="Dowd S."/>
        </authorList>
    </citation>
    <scope>NUCLEOTIDE SEQUENCE [LARGE SCALE GENOMIC DNA]</scope>
    <source>
        <strain evidence="2 3">BB15-2</strain>
    </source>
</reference>
<dbReference type="RefSeq" id="WP_272085067.1">
    <property type="nucleotide sequence ID" value="NZ_JAQNDL010000001.1"/>
</dbReference>
<protein>
    <submittedName>
        <fullName evidence="2">Uncharacterized protein</fullName>
    </submittedName>
</protein>